<dbReference type="RefSeq" id="WP_077925889.1">
    <property type="nucleotide sequence ID" value="NZ_BAABKE010000005.1"/>
</dbReference>
<dbReference type="Proteomes" id="UP001500631">
    <property type="component" value="Unassembled WGS sequence"/>
</dbReference>
<accession>A0ABP9MW21</accession>
<gene>
    <name evidence="3" type="ORF">GCM10023338_15370</name>
</gene>
<reference evidence="4" key="1">
    <citation type="journal article" date="2019" name="Int. J. Syst. Evol. Microbiol.">
        <title>The Global Catalogue of Microorganisms (GCM) 10K type strain sequencing project: providing services to taxonomists for standard genome sequencing and annotation.</title>
        <authorList>
            <consortium name="The Broad Institute Genomics Platform"/>
            <consortium name="The Broad Institute Genome Sequencing Center for Infectious Disease"/>
            <person name="Wu L."/>
            <person name="Ma J."/>
        </authorList>
    </citation>
    <scope>NUCLEOTIDE SEQUENCE [LARGE SCALE GENOMIC DNA]</scope>
    <source>
        <strain evidence="4">JCM 18424</strain>
    </source>
</reference>
<dbReference type="EMBL" id="BAABKE010000005">
    <property type="protein sequence ID" value="GAA5100604.1"/>
    <property type="molecule type" value="Genomic_DNA"/>
</dbReference>
<evidence type="ECO:0000256" key="1">
    <source>
        <dbReference type="SAM" id="Phobius"/>
    </source>
</evidence>
<feature type="domain" description="YokE-like PH" evidence="2">
    <location>
        <begin position="20"/>
        <end position="101"/>
    </location>
</feature>
<dbReference type="Pfam" id="PF10709">
    <property type="entry name" value="DUF2511"/>
    <property type="match status" value="1"/>
</dbReference>
<feature type="transmembrane region" description="Helical" evidence="1">
    <location>
        <begin position="122"/>
        <end position="139"/>
    </location>
</feature>
<protein>
    <recommendedName>
        <fullName evidence="2">YokE-like PH domain-containing protein</fullName>
    </recommendedName>
</protein>
<evidence type="ECO:0000259" key="2">
    <source>
        <dbReference type="Pfam" id="PF14470"/>
    </source>
</evidence>
<proteinExistence type="predicted"/>
<dbReference type="InterPro" id="IPR019648">
    <property type="entry name" value="YebY"/>
</dbReference>
<evidence type="ECO:0000313" key="4">
    <source>
        <dbReference type="Proteomes" id="UP001500631"/>
    </source>
</evidence>
<name>A0ABP9MW21_9GAMM</name>
<sequence length="251" mass="27912">MMDKIHKQKEFKTLSSALLSDETINDYLIANIKNTRFLVAVTDKRVLFVQKKLMGENIESINLNDISLSPFKSGFLGTSFSINHHLLKIQDKKKAQSFYNLLSPHSSQDNALSSKNKKNNSAVGFVAFIILLGFVVAALNSGDDEHEPQQITQTSTKPTMPTSIFIEKSKFKGTWPFTVDEVAIWCRANNSLFVVSYGKDGGTYALNGNAKMNPEFFSGAQSDISPIWKKDGKIKVSLSDMIKFGLDNTCP</sequence>
<keyword evidence="1" id="KW-0812">Transmembrane</keyword>
<keyword evidence="1" id="KW-0472">Membrane</keyword>
<comment type="caution">
    <text evidence="3">The sequence shown here is derived from an EMBL/GenBank/DDBJ whole genome shotgun (WGS) entry which is preliminary data.</text>
</comment>
<evidence type="ECO:0000313" key="3">
    <source>
        <dbReference type="EMBL" id="GAA5100604.1"/>
    </source>
</evidence>
<dbReference type="Pfam" id="PF14470">
    <property type="entry name" value="bPH_3"/>
    <property type="match status" value="1"/>
</dbReference>
<keyword evidence="1" id="KW-1133">Transmembrane helix</keyword>
<organism evidence="3 4">
    <name type="scientific">Wohlfahrtiimonas larvae</name>
    <dbReference type="NCBI Taxonomy" id="1157986"/>
    <lineage>
        <taxon>Bacteria</taxon>
        <taxon>Pseudomonadati</taxon>
        <taxon>Pseudomonadota</taxon>
        <taxon>Gammaproteobacteria</taxon>
        <taxon>Cardiobacteriales</taxon>
        <taxon>Ignatzschineriaceae</taxon>
        <taxon>Wohlfahrtiimonas</taxon>
    </lineage>
</organism>
<dbReference type="InterPro" id="IPR039519">
    <property type="entry name" value="YokE-like_PH"/>
</dbReference>
<keyword evidence="4" id="KW-1185">Reference proteome</keyword>